<dbReference type="GO" id="GO:0016757">
    <property type="term" value="F:glycosyltransferase activity"/>
    <property type="evidence" value="ECO:0007669"/>
    <property type="project" value="UniProtKB-KW"/>
</dbReference>
<keyword evidence="6" id="KW-1185">Reference proteome</keyword>
<keyword evidence="3 5" id="KW-0808">Transferase</keyword>
<dbReference type="PANTHER" id="PTHR43630">
    <property type="entry name" value="POLY-BETA-1,6-N-ACETYL-D-GLUCOSAMINE SYNTHASE"/>
    <property type="match status" value="1"/>
</dbReference>
<sequence length="535" mass="58173">MSAAAAVADLLAGLGALDVPGVLDGAAGTGWSAGGTPAGAARAGQSAGGVLEVIREGVRWTLMLISALVLVYSVAINTSYLLLIFLATWDAVHNHRRLPFFSQEDVYANPLTPPVSVIMPAYNEEAGIAEAVRSMLSMRYPTFEVIVVDDGSKDGTFERLREEHNLVELPRVVPDDIPMRGTVLSTHVPANGSTPLLVIRKTNSGRADALNVGINFARHPLVCMVDADSLLDPSALLLVAKPFADDPLNVVATGGVVRIVNDCDVVGGRVTRVRMPRRWLVRIQVMEYLRAFLLGRTGWSRIGGLLIISGAFGLFRREVLVEVGGLDPDSIGEDAELVTRLHRYLRECRRAYRIVFVSEPVSWTEAPSSTAVLARQRRRWSRGLAELLWKHRSMIANPRYGRIGVLTLPYFVLFELLAPVVNLGGVALVPIALWAGAINVDFALALLLASYGYAVLVGFVALAVEEYAFRRYSSWRDLGVAAAASIAENFGYRQFNAWWGLQGIFAALRRTKQVWGVMTREGFSTPGRPAGGKKG</sequence>
<dbReference type="AlphaFoldDB" id="A0A8J3RWK6"/>
<evidence type="ECO:0000256" key="1">
    <source>
        <dbReference type="ARBA" id="ARBA00006739"/>
    </source>
</evidence>
<keyword evidence="4" id="KW-0472">Membrane</keyword>
<keyword evidence="2" id="KW-0328">Glycosyltransferase</keyword>
<organism evidence="5 6">
    <name type="scientific">Planobispora longispora</name>
    <dbReference type="NCBI Taxonomy" id="28887"/>
    <lineage>
        <taxon>Bacteria</taxon>
        <taxon>Bacillati</taxon>
        <taxon>Actinomycetota</taxon>
        <taxon>Actinomycetes</taxon>
        <taxon>Streptosporangiales</taxon>
        <taxon>Streptosporangiaceae</taxon>
        <taxon>Planobispora</taxon>
    </lineage>
</organism>
<name>A0A8J3RWK6_9ACTN</name>
<dbReference type="Proteomes" id="UP000616724">
    <property type="component" value="Unassembled WGS sequence"/>
</dbReference>
<comment type="similarity">
    <text evidence="1">Belongs to the glycosyltransferase 2 family.</text>
</comment>
<keyword evidence="4" id="KW-1133">Transmembrane helix</keyword>
<evidence type="ECO:0000256" key="2">
    <source>
        <dbReference type="ARBA" id="ARBA00022676"/>
    </source>
</evidence>
<protein>
    <submittedName>
        <fullName evidence="5">Glycosyl transferase family 2</fullName>
    </submittedName>
</protein>
<evidence type="ECO:0000256" key="4">
    <source>
        <dbReference type="SAM" id="Phobius"/>
    </source>
</evidence>
<feature type="transmembrane region" description="Helical" evidence="4">
    <location>
        <begin position="442"/>
        <end position="464"/>
    </location>
</feature>
<dbReference type="PANTHER" id="PTHR43630:SF1">
    <property type="entry name" value="POLY-BETA-1,6-N-ACETYL-D-GLUCOSAMINE SYNTHASE"/>
    <property type="match status" value="1"/>
</dbReference>
<evidence type="ECO:0000313" key="5">
    <source>
        <dbReference type="EMBL" id="GIH81456.1"/>
    </source>
</evidence>
<gene>
    <name evidence="5" type="ORF">Plo01_78850</name>
</gene>
<dbReference type="CDD" id="cd06423">
    <property type="entry name" value="CESA_like"/>
    <property type="match status" value="1"/>
</dbReference>
<accession>A0A8J3RWK6</accession>
<proteinExistence type="inferred from homology"/>
<dbReference type="InterPro" id="IPR029044">
    <property type="entry name" value="Nucleotide-diphossugar_trans"/>
</dbReference>
<dbReference type="SUPFAM" id="SSF53448">
    <property type="entry name" value="Nucleotide-diphospho-sugar transferases"/>
    <property type="match status" value="1"/>
</dbReference>
<reference evidence="5 6" key="1">
    <citation type="submission" date="2021-01" db="EMBL/GenBank/DDBJ databases">
        <title>Whole genome shotgun sequence of Planobispora longispora NBRC 13918.</title>
        <authorList>
            <person name="Komaki H."/>
            <person name="Tamura T."/>
        </authorList>
    </citation>
    <scope>NUCLEOTIDE SEQUENCE [LARGE SCALE GENOMIC DNA]</scope>
    <source>
        <strain evidence="5 6">NBRC 13918</strain>
    </source>
</reference>
<dbReference type="Pfam" id="PF13641">
    <property type="entry name" value="Glyco_tranf_2_3"/>
    <property type="match status" value="1"/>
</dbReference>
<feature type="transmembrane region" description="Helical" evidence="4">
    <location>
        <begin position="408"/>
        <end position="436"/>
    </location>
</feature>
<feature type="transmembrane region" description="Helical" evidence="4">
    <location>
        <begin position="60"/>
        <end position="87"/>
    </location>
</feature>
<comment type="caution">
    <text evidence="5">The sequence shown here is derived from an EMBL/GenBank/DDBJ whole genome shotgun (WGS) entry which is preliminary data.</text>
</comment>
<evidence type="ECO:0000256" key="3">
    <source>
        <dbReference type="ARBA" id="ARBA00022679"/>
    </source>
</evidence>
<dbReference type="RefSeq" id="WP_203895846.1">
    <property type="nucleotide sequence ID" value="NZ_BOOH01000078.1"/>
</dbReference>
<evidence type="ECO:0000313" key="6">
    <source>
        <dbReference type="Proteomes" id="UP000616724"/>
    </source>
</evidence>
<dbReference type="Gene3D" id="3.90.550.10">
    <property type="entry name" value="Spore Coat Polysaccharide Biosynthesis Protein SpsA, Chain A"/>
    <property type="match status" value="1"/>
</dbReference>
<dbReference type="EMBL" id="BOOH01000078">
    <property type="protein sequence ID" value="GIH81456.1"/>
    <property type="molecule type" value="Genomic_DNA"/>
</dbReference>
<keyword evidence="4" id="KW-0812">Transmembrane</keyword>